<dbReference type="RefSeq" id="WP_104000187.1">
    <property type="nucleotide sequence ID" value="NZ_FNVP01000008.1"/>
</dbReference>
<protein>
    <submittedName>
        <fullName evidence="3">Outer membrane protein beta-barrel domain-containing protein</fullName>
    </submittedName>
</protein>
<evidence type="ECO:0000313" key="3">
    <source>
        <dbReference type="EMBL" id="SEG26032.1"/>
    </source>
</evidence>
<evidence type="ECO:0000313" key="4">
    <source>
        <dbReference type="Proteomes" id="UP000236737"/>
    </source>
</evidence>
<gene>
    <name evidence="3" type="ORF">SAMN04488130_108108</name>
</gene>
<reference evidence="4" key="1">
    <citation type="submission" date="2016-10" db="EMBL/GenBank/DDBJ databases">
        <authorList>
            <person name="Varghese N."/>
            <person name="Submissions S."/>
        </authorList>
    </citation>
    <scope>NUCLEOTIDE SEQUENCE [LARGE SCALE GENOMIC DNA]</scope>
    <source>
        <strain evidence="4">CGMCC 1.9230</strain>
    </source>
</reference>
<feature type="domain" description="Outer membrane protein beta-barrel" evidence="2">
    <location>
        <begin position="24"/>
        <end position="182"/>
    </location>
</feature>
<organism evidence="3 4">
    <name type="scientific">Flavobacterium urumqiense</name>
    <dbReference type="NCBI Taxonomy" id="935224"/>
    <lineage>
        <taxon>Bacteria</taxon>
        <taxon>Pseudomonadati</taxon>
        <taxon>Bacteroidota</taxon>
        <taxon>Flavobacteriia</taxon>
        <taxon>Flavobacteriales</taxon>
        <taxon>Flavobacteriaceae</taxon>
        <taxon>Flavobacterium</taxon>
    </lineage>
</organism>
<proteinExistence type="predicted"/>
<dbReference type="OrthoDB" id="947434at2"/>
<dbReference type="AlphaFoldDB" id="A0A1H5YQN6"/>
<sequence length="212" mass="23105">MKNSRKIILASLLLTFISYTNSNAQSNVAKFGVKGGVNFSNLYTDNADDENVLTGFNIGLYAKVPVTNSISIQPEVYYTGKGAEVVYNNVFASGTAKFKLNYIEVPVMLVANVTKNFNVQVGPYAGYLISGKTTNESGTYNFQDNINTDDFNKIDAGVAAGLGFDLETVSFGVRYNYGLTKVGKERNYSGTNYTFPDGKNSVLSFYGAFSFN</sequence>
<feature type="chain" id="PRO_5009290839" evidence="1">
    <location>
        <begin position="25"/>
        <end position="212"/>
    </location>
</feature>
<keyword evidence="4" id="KW-1185">Reference proteome</keyword>
<keyword evidence="1" id="KW-0732">Signal</keyword>
<dbReference type="InterPro" id="IPR025665">
    <property type="entry name" value="Beta-barrel_OMP_2"/>
</dbReference>
<dbReference type="EMBL" id="FNVP01000008">
    <property type="protein sequence ID" value="SEG26032.1"/>
    <property type="molecule type" value="Genomic_DNA"/>
</dbReference>
<name>A0A1H5YQN6_9FLAO</name>
<evidence type="ECO:0000259" key="2">
    <source>
        <dbReference type="Pfam" id="PF13568"/>
    </source>
</evidence>
<accession>A0A1H5YQN6</accession>
<feature type="signal peptide" evidence="1">
    <location>
        <begin position="1"/>
        <end position="24"/>
    </location>
</feature>
<dbReference type="Pfam" id="PF13568">
    <property type="entry name" value="OMP_b-brl_2"/>
    <property type="match status" value="1"/>
</dbReference>
<dbReference type="Proteomes" id="UP000236737">
    <property type="component" value="Unassembled WGS sequence"/>
</dbReference>
<evidence type="ECO:0000256" key="1">
    <source>
        <dbReference type="SAM" id="SignalP"/>
    </source>
</evidence>